<proteinExistence type="predicted"/>
<feature type="binding site" evidence="1">
    <location>
        <position position="299"/>
    </location>
    <ligand>
        <name>Zn(2+)</name>
        <dbReference type="ChEBI" id="CHEBI:29105"/>
    </ligand>
</feature>
<protein>
    <recommendedName>
        <fullName evidence="4">Lanthionine synthetase C-like protein</fullName>
    </recommendedName>
</protein>
<dbReference type="PANTHER" id="PTHR12736">
    <property type="entry name" value="LANC-LIKE PROTEIN"/>
    <property type="match status" value="1"/>
</dbReference>
<accession>A0A839SLL0</accession>
<dbReference type="Pfam" id="PF05147">
    <property type="entry name" value="LANC_like"/>
    <property type="match status" value="1"/>
</dbReference>
<dbReference type="PANTHER" id="PTHR12736:SF7">
    <property type="entry name" value="LANC-LIKE PROTEIN 3"/>
    <property type="match status" value="1"/>
</dbReference>
<dbReference type="AlphaFoldDB" id="A0A839SLL0"/>
<keyword evidence="3" id="KW-1185">Reference proteome</keyword>
<dbReference type="RefSeq" id="WP_183476297.1">
    <property type="nucleotide sequence ID" value="NZ_JACHWX010000019.1"/>
</dbReference>
<dbReference type="PRINTS" id="PR01950">
    <property type="entry name" value="LANCSUPER"/>
</dbReference>
<dbReference type="SMART" id="SM01260">
    <property type="entry name" value="LANC_like"/>
    <property type="match status" value="1"/>
</dbReference>
<organism evidence="2 3">
    <name type="scientific">Mucilaginibacter gotjawali</name>
    <dbReference type="NCBI Taxonomy" id="1550579"/>
    <lineage>
        <taxon>Bacteria</taxon>
        <taxon>Pseudomonadati</taxon>
        <taxon>Bacteroidota</taxon>
        <taxon>Sphingobacteriia</taxon>
        <taxon>Sphingobacteriales</taxon>
        <taxon>Sphingobacteriaceae</taxon>
        <taxon>Mucilaginibacter</taxon>
    </lineage>
</organism>
<dbReference type="InterPro" id="IPR007822">
    <property type="entry name" value="LANC-like"/>
</dbReference>
<comment type="caution">
    <text evidence="2">The sequence shown here is derived from an EMBL/GenBank/DDBJ whole genome shotgun (WGS) entry which is preliminary data.</text>
</comment>
<evidence type="ECO:0008006" key="4">
    <source>
        <dbReference type="Google" id="ProtNLM"/>
    </source>
</evidence>
<sequence>MKTLRSKLESILKRIYIESDTGTSSSSLMIGDSGVALFRILYLKHFENSLYDDKTISTIQALAESLVSSNDNSFCYGNSGTKWFFSYLYQLEIIEECDYNNICLGDELIVESALGLLETKNYEFLNGAVGLAQYLLFSNYKLNDSFFFKVFEKLKMFIIEDSIANSFNLKSQNVDIYRVNLGLAHGVIGVLKMCIQCTQAGICEEDSKLVAKKIIDFILKNTHQKGAVSIFPSFCSNDSKIEDSRLGWCYGDLIIGYILYQAAEIFDDYILLQHANNVLIETTYRRLPKETYVRDASICHGSIGIAHIYNKIWRLTNNLIYRNAAEFWIDYSLEKENYLQGENCFMKFNAYSNRYEKNLSLLEGSAGIGLALISFITEDYSWDHCLMLN</sequence>
<keyword evidence="1" id="KW-0479">Metal-binding</keyword>
<dbReference type="SUPFAM" id="SSF158745">
    <property type="entry name" value="LanC-like"/>
    <property type="match status" value="1"/>
</dbReference>
<reference evidence="2" key="1">
    <citation type="submission" date="2020-08" db="EMBL/GenBank/DDBJ databases">
        <title>Genomic Encyclopedia of Type Strains, Phase III (KMG-III): the genomes of soil and plant-associated and newly described type strains.</title>
        <authorList>
            <person name="Whitman W."/>
        </authorList>
    </citation>
    <scope>NUCLEOTIDE SEQUENCE [LARGE SCALE GENOMIC DNA]</scope>
    <source>
        <strain evidence="2">CECT 8628</strain>
    </source>
</reference>
<dbReference type="GO" id="GO:0046872">
    <property type="term" value="F:metal ion binding"/>
    <property type="evidence" value="ECO:0007669"/>
    <property type="project" value="UniProtKB-KW"/>
</dbReference>
<dbReference type="Proteomes" id="UP000539265">
    <property type="component" value="Unassembled WGS sequence"/>
</dbReference>
<feature type="binding site" evidence="1">
    <location>
        <position position="300"/>
    </location>
    <ligand>
        <name>Zn(2+)</name>
        <dbReference type="ChEBI" id="CHEBI:29105"/>
    </ligand>
</feature>
<name>A0A839SLL0_9SPHI</name>
<evidence type="ECO:0000256" key="1">
    <source>
        <dbReference type="PIRSR" id="PIRSR607822-1"/>
    </source>
</evidence>
<dbReference type="GO" id="GO:0005886">
    <property type="term" value="C:plasma membrane"/>
    <property type="evidence" value="ECO:0007669"/>
    <property type="project" value="TreeGrafter"/>
</dbReference>
<evidence type="ECO:0000313" key="3">
    <source>
        <dbReference type="Proteomes" id="UP000539265"/>
    </source>
</evidence>
<feature type="binding site" evidence="1">
    <location>
        <position position="249"/>
    </location>
    <ligand>
        <name>Zn(2+)</name>
        <dbReference type="ChEBI" id="CHEBI:29105"/>
    </ligand>
</feature>
<dbReference type="Gene3D" id="1.50.10.20">
    <property type="match status" value="1"/>
</dbReference>
<gene>
    <name evidence="2" type="ORF">FHS11_004717</name>
</gene>
<dbReference type="EMBL" id="JACHWX010000019">
    <property type="protein sequence ID" value="MBB3058268.1"/>
    <property type="molecule type" value="Genomic_DNA"/>
</dbReference>
<evidence type="ECO:0000313" key="2">
    <source>
        <dbReference type="EMBL" id="MBB3058268.1"/>
    </source>
</evidence>
<dbReference type="PRINTS" id="PR01955">
    <property type="entry name" value="LANCFRANKIA"/>
</dbReference>
<keyword evidence="1" id="KW-0862">Zinc</keyword>
<dbReference type="GO" id="GO:0031179">
    <property type="term" value="P:peptide modification"/>
    <property type="evidence" value="ECO:0007669"/>
    <property type="project" value="InterPro"/>
</dbReference>